<name>A0A2D2B0E8_9CAUL</name>
<gene>
    <name evidence="1" type="ORF">CSW64_15660</name>
</gene>
<dbReference type="RefSeq" id="WP_099622975.1">
    <property type="nucleotide sequence ID" value="NZ_CP024201.1"/>
</dbReference>
<accession>A0A2D2B0E8</accession>
<dbReference type="AlphaFoldDB" id="A0A2D2B0E8"/>
<dbReference type="EMBL" id="CP024201">
    <property type="protein sequence ID" value="ATQ43726.1"/>
    <property type="molecule type" value="Genomic_DNA"/>
</dbReference>
<evidence type="ECO:0000313" key="2">
    <source>
        <dbReference type="Proteomes" id="UP000228945"/>
    </source>
</evidence>
<evidence type="ECO:0008006" key="3">
    <source>
        <dbReference type="Google" id="ProtNLM"/>
    </source>
</evidence>
<sequence>MALLISVAPTGDGWAVSSDVLENDLTFERGGRAEAAARSLAGRWAEKGANAEVRIFLKDGALAGRILHPAYGRPEVLAG</sequence>
<evidence type="ECO:0000313" key="1">
    <source>
        <dbReference type="EMBL" id="ATQ43726.1"/>
    </source>
</evidence>
<proteinExistence type="predicted"/>
<organism evidence="1 2">
    <name type="scientific">Caulobacter mirabilis</name>
    <dbReference type="NCBI Taxonomy" id="69666"/>
    <lineage>
        <taxon>Bacteria</taxon>
        <taxon>Pseudomonadati</taxon>
        <taxon>Pseudomonadota</taxon>
        <taxon>Alphaproteobacteria</taxon>
        <taxon>Caulobacterales</taxon>
        <taxon>Caulobacteraceae</taxon>
        <taxon>Caulobacter</taxon>
    </lineage>
</organism>
<keyword evidence="2" id="KW-1185">Reference proteome</keyword>
<dbReference type="Proteomes" id="UP000228945">
    <property type="component" value="Chromosome"/>
</dbReference>
<reference evidence="1 2" key="1">
    <citation type="submission" date="2017-10" db="EMBL/GenBank/DDBJ databases">
        <title>Genome sequence of Caulobacter mirabilis FWC38.</title>
        <authorList>
            <person name="Fiebig A."/>
            <person name="Crosson S."/>
        </authorList>
    </citation>
    <scope>NUCLEOTIDE SEQUENCE [LARGE SCALE GENOMIC DNA]</scope>
    <source>
        <strain evidence="1 2">FWC 38</strain>
    </source>
</reference>
<dbReference type="OrthoDB" id="7193368at2"/>
<dbReference type="KEGG" id="cmb:CSW64_15660"/>
<protein>
    <recommendedName>
        <fullName evidence="3">DUF2188 domain-containing protein</fullName>
    </recommendedName>
</protein>